<accession>A0AA45ARX1</accession>
<name>A0AA45ARX1_VERDA</name>
<evidence type="ECO:0000313" key="2">
    <source>
        <dbReference type="EMBL" id="PNH36523.1"/>
    </source>
</evidence>
<protein>
    <recommendedName>
        <fullName evidence="1">Glycoside hydrolase family 38 N-terminal domain-containing protein</fullName>
    </recommendedName>
</protein>
<dbReference type="SUPFAM" id="SSF88713">
    <property type="entry name" value="Glycoside hydrolase/deacetylase"/>
    <property type="match status" value="1"/>
</dbReference>
<proteinExistence type="predicted"/>
<sequence length="179" mass="20577">MLHMDFTIISDAAMELAEDTCEQPEALNVAGRILDTCWLWPWAETKRKFKWFKEIYPYGWERAKAKVKSGQFHSIGGSWVEHDTTLPCGKSLDNTALMAFGKGDGRGGPTWQHLERMRRLRVLRPKAPSLVTWYGELYFELHRGVYTTQARTKLHNRSSEILLHDIELLATIASIQDKG</sequence>
<dbReference type="Proteomes" id="UP000236305">
    <property type="component" value="Unassembled WGS sequence"/>
</dbReference>
<dbReference type="AlphaFoldDB" id="A0AA45ARX1"/>
<dbReference type="Pfam" id="PF01074">
    <property type="entry name" value="Glyco_hydro_38N"/>
    <property type="match status" value="1"/>
</dbReference>
<dbReference type="SUPFAM" id="SSF88688">
    <property type="entry name" value="Families 57/38 glycoside transferase middle domain"/>
    <property type="match status" value="1"/>
</dbReference>
<reference evidence="2 3" key="1">
    <citation type="submission" date="2017-12" db="EMBL/GenBank/DDBJ databases">
        <title>Comparative genomics yields insights into virulence evolution of Verticillium dahliae.</title>
        <authorList>
            <person name="Fan R."/>
            <person name="Armitage A.D."/>
            <person name="Cascant-Lopez E."/>
            <person name="Sobczyk M."/>
            <person name="Cockerton H.M."/>
            <person name="Harrison R.J."/>
        </authorList>
    </citation>
    <scope>NUCLEOTIDE SEQUENCE [LARGE SCALE GENOMIC DNA]</scope>
    <source>
        <strain evidence="2 3">12008</strain>
    </source>
</reference>
<dbReference type="InterPro" id="IPR000602">
    <property type="entry name" value="Glyco_hydro_38_N"/>
</dbReference>
<dbReference type="InterPro" id="IPR028995">
    <property type="entry name" value="Glyco_hydro_57/38_cen_sf"/>
</dbReference>
<organism evidence="2 3">
    <name type="scientific">Verticillium dahliae</name>
    <name type="common">Verticillium wilt</name>
    <dbReference type="NCBI Taxonomy" id="27337"/>
    <lineage>
        <taxon>Eukaryota</taxon>
        <taxon>Fungi</taxon>
        <taxon>Dikarya</taxon>
        <taxon>Ascomycota</taxon>
        <taxon>Pezizomycotina</taxon>
        <taxon>Sordariomycetes</taxon>
        <taxon>Hypocreomycetidae</taxon>
        <taxon>Glomerellales</taxon>
        <taxon>Plectosphaerellaceae</taxon>
        <taxon>Verticillium</taxon>
    </lineage>
</organism>
<evidence type="ECO:0000313" key="3">
    <source>
        <dbReference type="Proteomes" id="UP000236305"/>
    </source>
</evidence>
<dbReference type="InterPro" id="IPR011330">
    <property type="entry name" value="Glyco_hydro/deAcase_b/a-brl"/>
</dbReference>
<dbReference type="GO" id="GO:0009313">
    <property type="term" value="P:oligosaccharide catabolic process"/>
    <property type="evidence" value="ECO:0007669"/>
    <property type="project" value="TreeGrafter"/>
</dbReference>
<dbReference type="PANTHER" id="PTHR46017:SF1">
    <property type="entry name" value="ALPHA-MANNOSIDASE 2C1"/>
    <property type="match status" value="1"/>
</dbReference>
<feature type="domain" description="Glycoside hydrolase family 38 N-terminal" evidence="1">
    <location>
        <begin position="49"/>
        <end position="92"/>
    </location>
</feature>
<dbReference type="PANTHER" id="PTHR46017">
    <property type="entry name" value="ALPHA-MANNOSIDASE 2C1"/>
    <property type="match status" value="1"/>
</dbReference>
<comment type="caution">
    <text evidence="2">The sequence shown here is derived from an EMBL/GenBank/DDBJ whole genome shotgun (WGS) entry which is preliminary data.</text>
</comment>
<evidence type="ECO:0000259" key="1">
    <source>
        <dbReference type="Pfam" id="PF01074"/>
    </source>
</evidence>
<gene>
    <name evidence="2" type="ORF">BJF96_g386</name>
</gene>
<dbReference type="GO" id="GO:0004559">
    <property type="term" value="F:alpha-mannosidase activity"/>
    <property type="evidence" value="ECO:0007669"/>
    <property type="project" value="InterPro"/>
</dbReference>
<dbReference type="GO" id="GO:0000329">
    <property type="term" value="C:fungal-type vacuole membrane"/>
    <property type="evidence" value="ECO:0007669"/>
    <property type="project" value="TreeGrafter"/>
</dbReference>
<dbReference type="GO" id="GO:0006013">
    <property type="term" value="P:mannose metabolic process"/>
    <property type="evidence" value="ECO:0007669"/>
    <property type="project" value="InterPro"/>
</dbReference>
<dbReference type="EMBL" id="MPSH01000001">
    <property type="protein sequence ID" value="PNH36523.1"/>
    <property type="molecule type" value="Genomic_DNA"/>
</dbReference>